<proteinExistence type="predicted"/>
<organism evidence="1">
    <name type="scientific">viral metagenome</name>
    <dbReference type="NCBI Taxonomy" id="1070528"/>
    <lineage>
        <taxon>unclassified sequences</taxon>
        <taxon>metagenomes</taxon>
        <taxon>organismal metagenomes</taxon>
    </lineage>
</organism>
<sequence>MTKGTMTKGTMTKEISETFLQKGWQLIVNKPSRLEFQSPTNHYDIIEFEMNTNNIFVSIPLKMSRYKYSAKFSDISSASTFAEMHLSNY</sequence>
<dbReference type="EMBL" id="MN739104">
    <property type="protein sequence ID" value="QHS88986.1"/>
    <property type="molecule type" value="Genomic_DNA"/>
</dbReference>
<evidence type="ECO:0000313" key="1">
    <source>
        <dbReference type="EMBL" id="QHS88986.1"/>
    </source>
</evidence>
<protein>
    <submittedName>
        <fullName evidence="1">Uncharacterized protein</fullName>
    </submittedName>
</protein>
<reference evidence="1" key="1">
    <citation type="journal article" date="2020" name="Nature">
        <title>Giant virus diversity and host interactions through global metagenomics.</title>
        <authorList>
            <person name="Schulz F."/>
            <person name="Roux S."/>
            <person name="Paez-Espino D."/>
            <person name="Jungbluth S."/>
            <person name="Walsh D.A."/>
            <person name="Denef V.J."/>
            <person name="McMahon K.D."/>
            <person name="Konstantinidis K.T."/>
            <person name="Eloe-Fadrosh E.A."/>
            <person name="Kyrpides N.C."/>
            <person name="Woyke T."/>
        </authorList>
    </citation>
    <scope>NUCLEOTIDE SEQUENCE</scope>
    <source>
        <strain evidence="1">GVMAG-M-3300010158-59</strain>
    </source>
</reference>
<dbReference type="AlphaFoldDB" id="A0A6C0BA59"/>
<name>A0A6C0BA59_9ZZZZ</name>
<accession>A0A6C0BA59</accession>